<comment type="caution">
    <text evidence="1">The sequence shown here is derived from an EMBL/GenBank/DDBJ whole genome shotgun (WGS) entry which is preliminary data.</text>
</comment>
<organism evidence="1 2">
    <name type="scientific">Nitrosomonas ureae</name>
    <dbReference type="NCBI Taxonomy" id="44577"/>
    <lineage>
        <taxon>Bacteria</taxon>
        <taxon>Pseudomonadati</taxon>
        <taxon>Pseudomonadota</taxon>
        <taxon>Betaproteobacteria</taxon>
        <taxon>Nitrosomonadales</taxon>
        <taxon>Nitrosomonadaceae</taxon>
        <taxon>Nitrosomonas</taxon>
    </lineage>
</organism>
<dbReference type="RefSeq" id="WP_107786809.1">
    <property type="nucleotide sequence ID" value="NZ_QAOL01000016.1"/>
</dbReference>
<evidence type="ECO:0000313" key="1">
    <source>
        <dbReference type="EMBL" id="PTQ84868.1"/>
    </source>
</evidence>
<gene>
    <name evidence="1" type="ORF">C8R28_101672</name>
</gene>
<dbReference type="AlphaFoldDB" id="A0A2T5IM16"/>
<reference evidence="1 2" key="1">
    <citation type="submission" date="2018-04" db="EMBL/GenBank/DDBJ databases">
        <title>Active sludge and wastewater microbial communities from Klosterneuburg, Austria.</title>
        <authorList>
            <person name="Wagner M."/>
        </authorList>
    </citation>
    <scope>NUCLEOTIDE SEQUENCE [LARGE SCALE GENOMIC DNA]</scope>
    <source>
        <strain evidence="1 2">Nm4</strain>
    </source>
</reference>
<protein>
    <submittedName>
        <fullName evidence="1">Uncharacterized protein</fullName>
    </submittedName>
</protein>
<sequence>MNIYKTITQFTKFLIIALLPLVVSANELWKEPQSTEEAIYNPDLYAWKLFVALNWPADMVTRKADPNRKFGENDYVVWESWKLSSGPNDEVFIKDGKDPGEWVTGSKIDRSNKTKSFEDLPLQQMILRSKSDFHVKFDPPSIEGASGNENHLNKEAYEFIRTNELYHIGGQEKLFEKAKELRAEATKKYDNSGVIPEIHQYKKKLIDFPVEAKEVKAQWRVIEDSQKHKYRWHKDEATGKVFGLTALHITTKDLPNWLWATFEHVDNPSLPDAEDWIVASNDSSATSNGYPNGLGIEGTFWENYRLRGTQIDFTDPTGKPTILANSQIEKGFQTTSSCITCHAMAAIGSRVDKQNGANRLAIFQDVHLIKGKDAVVMGPVGSPDYSLFETNVRLFLQGEVVGDVNYIQTDFVWSLMRAKRKPE</sequence>
<accession>A0A2T5IM16</accession>
<name>A0A2T5IM16_9PROT</name>
<dbReference type="EMBL" id="QAOL01000016">
    <property type="protein sequence ID" value="PTQ84868.1"/>
    <property type="molecule type" value="Genomic_DNA"/>
</dbReference>
<evidence type="ECO:0000313" key="2">
    <source>
        <dbReference type="Proteomes" id="UP000244110"/>
    </source>
</evidence>
<proteinExistence type="predicted"/>
<dbReference type="Proteomes" id="UP000244110">
    <property type="component" value="Unassembled WGS sequence"/>
</dbReference>